<name>A0AA35SBV4_GEOBA</name>
<dbReference type="Proteomes" id="UP001174909">
    <property type="component" value="Unassembled WGS sequence"/>
</dbReference>
<accession>A0AA35SBV4</accession>
<feature type="region of interest" description="Disordered" evidence="4">
    <location>
        <begin position="807"/>
        <end position="829"/>
    </location>
</feature>
<dbReference type="Pfam" id="PF25036">
    <property type="entry name" value="VPS13_VAB"/>
    <property type="match status" value="1"/>
</dbReference>
<evidence type="ECO:0000313" key="9">
    <source>
        <dbReference type="Proteomes" id="UP001174909"/>
    </source>
</evidence>
<evidence type="ECO:0000259" key="5">
    <source>
        <dbReference type="Pfam" id="PF12624"/>
    </source>
</evidence>
<evidence type="ECO:0000259" key="7">
    <source>
        <dbReference type="Pfam" id="PF25036"/>
    </source>
</evidence>
<dbReference type="EMBL" id="CASHTH010002221">
    <property type="protein sequence ID" value="CAI8026584.1"/>
    <property type="molecule type" value="Genomic_DNA"/>
</dbReference>
<feature type="region of interest" description="Disordered" evidence="4">
    <location>
        <begin position="1768"/>
        <end position="1793"/>
    </location>
</feature>
<keyword evidence="2" id="KW-0813">Transport</keyword>
<comment type="caution">
    <text evidence="8">The sequence shown here is derived from an EMBL/GenBank/DDBJ whole genome shotgun (WGS) entry which is preliminary data.</text>
</comment>
<feature type="compositionally biased region" description="Acidic residues" evidence="4">
    <location>
        <begin position="1877"/>
        <end position="1886"/>
    </location>
</feature>
<feature type="compositionally biased region" description="Pro residues" evidence="4">
    <location>
        <begin position="2413"/>
        <end position="2422"/>
    </location>
</feature>
<dbReference type="InterPro" id="IPR026847">
    <property type="entry name" value="VPS13"/>
</dbReference>
<feature type="compositionally biased region" description="Acidic residues" evidence="4">
    <location>
        <begin position="1771"/>
        <end position="1783"/>
    </location>
</feature>
<feature type="region of interest" description="Disordered" evidence="4">
    <location>
        <begin position="2406"/>
        <end position="2431"/>
    </location>
</feature>
<dbReference type="GO" id="GO:0006869">
    <property type="term" value="P:lipid transport"/>
    <property type="evidence" value="ECO:0007669"/>
    <property type="project" value="UniProtKB-KW"/>
</dbReference>
<dbReference type="PANTHER" id="PTHR16166:SF93">
    <property type="entry name" value="INTERMEMBRANE LIPID TRANSFER PROTEIN VPS13"/>
    <property type="match status" value="1"/>
</dbReference>
<feature type="region of interest" description="Disordered" evidence="4">
    <location>
        <begin position="842"/>
        <end position="861"/>
    </location>
</feature>
<feature type="domain" description="VPS13-like middle region" evidence="6">
    <location>
        <begin position="1359"/>
        <end position="2158"/>
    </location>
</feature>
<feature type="domain" description="Vacuolar protein sorting-associated protein 13 VPS13 adaptor binding" evidence="7">
    <location>
        <begin position="2525"/>
        <end position="2880"/>
    </location>
</feature>
<dbReference type="GO" id="GO:0045053">
    <property type="term" value="P:protein retention in Golgi apparatus"/>
    <property type="evidence" value="ECO:0007669"/>
    <property type="project" value="TreeGrafter"/>
</dbReference>
<protein>
    <submittedName>
        <fullName evidence="8">Vacuolar protein sorting-associated protein 13A</fullName>
    </submittedName>
</protein>
<evidence type="ECO:0000256" key="3">
    <source>
        <dbReference type="ARBA" id="ARBA00023055"/>
    </source>
</evidence>
<evidence type="ECO:0000256" key="1">
    <source>
        <dbReference type="ARBA" id="ARBA00006545"/>
    </source>
</evidence>
<keyword evidence="9" id="KW-1185">Reference proteome</keyword>
<dbReference type="InterPro" id="IPR009543">
    <property type="entry name" value="VPS13_VAB"/>
</dbReference>
<evidence type="ECO:0000313" key="8">
    <source>
        <dbReference type="EMBL" id="CAI8026584.1"/>
    </source>
</evidence>
<gene>
    <name evidence="8" type="ORF">GBAR_LOCUS15264</name>
</gene>
<dbReference type="InterPro" id="IPR056747">
    <property type="entry name" value="VPS13-like_M"/>
</dbReference>
<feature type="compositionally biased region" description="Acidic residues" evidence="4">
    <location>
        <begin position="2930"/>
        <end position="2952"/>
    </location>
</feature>
<feature type="region of interest" description="Disordered" evidence="4">
    <location>
        <begin position="1869"/>
        <end position="1915"/>
    </location>
</feature>
<sequence length="3041" mass="336752">MVLEGVLVQVLNHFLRPYVKNLDPSQLKVAIFSGDVLLENLELKENALDDLNLPVRVFRGYLGKLRLKIPWKSLYSSPIVAEIDGLYAIVEPATAFKYDAEKSAKESKERKDKQLKRIEEARKRAAEPKNEKTGQDSGFVERLITAAIRNIQITVKNIHIRYEDSVTNVERPFSFGVTLDSLFVQSTDCEYVVGGTAVDPDPSSMLVYKLLQLNCLAVYWQSDDSLLGTSPPDNWTEILKRGIARPNAAPSNTIHYVVHPITLEARLQATTKPGRKMAVPQALVKVTLHQVALSLSKQQFQDVTSLVESLDRMSINLKFLKYRPVGVRVKEDPRQWWRYAISAVTKEEVRRKMEMWSWKHIQQHRKWCRQYTNSYARKLVAKTITSGLQKELDFLEMKLDVFNLTVCRQLAEGKAAVVKRQEEAEAKKEEGGGGGWWGWAAGWGTSSTEKEKEEVWQLQCRQKELQEEKRRMYEAIGYSDNAQVPIYPKEYVAHSVSVNLEKASVQLWNEDGTLAHVVTSSVTAQVQNRPSSKNITVQTTVGRLTARGFDCGTSGAGGEGPIIVSSKHNEEASLLDLSVDINPVNSTVSQRLKVKLLPIQITYHADTVDAVISMFKPSKDVHLQRLSAAAASTLEELKTQGRSGLVHAIGQRKLLDLDVVLSSPCLVVPESGAIADSSCVLVADLGQLEIKSDLRSYVPDVRGATDAELDEAFYDHFKLSLKRLQVLVAGPGQDWGSAWSSGTSPLHVLEPTSLELELKKSLLPNDTRLPNLRVEGVLPALTLSVSDKKLKQLLQVVQSLPLPPPSLAQQNVQSSSRYSIPDQPSQLGTDSMVENISETLLISPAQPESESSDEEGFETASECESDEEGVLHHREHETQTAALSTTKLTLHFVVRQVGILFSEHRESMMRSWDMRLSASIGDLCVVDHYLTGPNGEPGAFLDTQLTDGQKLITFNYSKFDPQAPHYATEFNLTRQTMAASLALLRLKLHSDSLLNLIDISRLHHLRLEVASVSSSPSSEGVEQQVPEGERQLQLKVSLAGLVVGLCGGDLGEVMSSSITGIEARVDKFQDYLQVEASVADIVLLDNEPKVHHKKIIEKMDQDKKVISLKITVFNVPACVRDPRDLSLSDMDITADVKRLRVMIIFSFLTRVQRFAMQFLHRLKLDQTTIDSAREAASNTASKTRAFVANLGELTIRNVFRLASDVAAEKTAGEQGEKRDQSRFLSSSGCPAVVDSMTVTISSVQLSRVMDVEKAGSELKVTKSDEIGATMQFSPQDYHDVMCVLQDTKTMNQKEESAVEVAATEGKPEEEKKETAVEEKAVVKVEGKGEGEGSSTGGVTVHVEADVESLELLLCSHVGEVAEIKIKGAATSVDMLNDKVAIKARISGVEVFDCTPGVLYHKIVSVEENCLAVEAWVDYFSNATKGEGAYDTSKCDLSVKLSVNRIRIVALYLFVSRVLNYIQQLHDAQKQDHDDLFGPQDTQGLDETQAVQKTQGSKPGVPMRIKLAISVEAPEITMPLNSKSCDVVVLDLGQFSLTNGFLGLDVGFSKDKSIALYEQHHMELKDLKLYRSVWDGESNKHSDCQRDILKPVSLTVEIHRNLSADWYHGMPTLSIDAKLNPLLVVASGDDIESVCLILLGNLKESCPSDVDTGSGNVGRSFSAGVAEDRQPIDSLPGTVPEDTTDSSEQPFTELLISARMKTIGLKLYFKDHHPLTCEDKSTWEREGTREFAEISLEGLQAGVKRESNGATSVSVSLDDCMLDDLRTRLDEDRETADEEEEDEEGSTRESSVDVVAVPKKEQPELRIRRMIEKRAFDKEPSKHLISLEYNLTPDNSTNIVTAINGIQVLVNLKFIEALTVFLLESIKPLQPDKPVNTEEGEKEEEQEEKEKEKDKGREDTAPHHEVASSLSRTQSMEKESKMSISVKVTHPLVALLEDARQPYSPALVCQMEVCVNLTRKLPSNCASLSGSLSRLSLSVARYPNLEMTILKPVLGPLSDKVLVYMDQWDGVTKISATVPSLELVLSPATVRIVLNSINSLSSGQAEEHEMGETAPANLWTSSLPSFSVAFLPRHHSSLHFPRQFELEVANITVVVEQEVATPSLRTFPAISMAMGKYSSTALTLQLRDWSSKLKVSTELHLEVAYYNIRNDSWEPILEPIVDPRNRDRYISWSMKATVVRQPPSHSKHLEDAGILGEVEEEDREEGEEEVNLSVDVWAESALQLTLTKSSLNIFSQLVQAYTEKKAMVVEEVDTPETYGAAFTVVNKLGKDYPVTVKPAHTLKVHGAYSPVLRQGDSALPLHPTEGVVKMKPGELLPRDSHLSRVHILQLLIAGFAALDVALGMYERVYYPLVPQSSTSTAASAGGGEREKGGSGVVVDIDRTAGAPVVTLRSPLQVHNHLDQPVTVHHSLSHTPPPLPPSPPTGSETGGVALVPPGSLVPLPLSASRGGFLFFQLPHTGLSQPPVQWREGKVWIFAAVSPDLRHGLEELAANRNSHSFMYGCFLMTAVEEEEYSRSPSVPLSQRAHHLVHLHQPLVVHNLLPYSLSLGEEGHSMVLIASGSQAHISYTKLSQTKKFLVEVQKKDKRWSGSFMMGSKSDEETVFTVSHESCSLELLVKKEEKGAWQLSVCSRNWMVNKTGLTLQYRAPEGFFSFGQKPTEVYMHDSKSAISLYPHEEVCVRVVKGDRYSEWSNKFSLETLGSEGIFTCSFKNPPEELQIGTKVDLANFGTTRVLTLSPFYMINNSTRDSVSFRECSRSSSKVSTIVPGQLLPFWPSAGSKSLEISVGDETMRLRSSPLTFTETASLLVRTRNPQVPAVMVEVQVTGSANIITFTPYYSGCVPLQLVNHTEYHLPFKQIDGPCVYQLEPKQSLMYSWDLPLGEKVLLLLTNRLDPKVNGSGNFFLSEDSIRSGSGSVEGDSLAEETHKQQGEEEEEEEEEGKEEEEEGEEEGEEVAVGQEVTQYQGGTGEVDFSLPKKLRRLSDEVKKSVGRTSQKDKRRRKKRVYWISFMDSLQRVLLLTSSHSLVKSVSSQGELPTGATTH</sequence>
<feature type="region of interest" description="Disordered" evidence="4">
    <location>
        <begin position="2902"/>
        <end position="2974"/>
    </location>
</feature>
<feature type="region of interest" description="Disordered" evidence="4">
    <location>
        <begin position="2356"/>
        <end position="2375"/>
    </location>
</feature>
<comment type="similarity">
    <text evidence="1">Belongs to the VPS13 family.</text>
</comment>
<organism evidence="8 9">
    <name type="scientific">Geodia barretti</name>
    <name type="common">Barrett's horny sponge</name>
    <dbReference type="NCBI Taxonomy" id="519541"/>
    <lineage>
        <taxon>Eukaryota</taxon>
        <taxon>Metazoa</taxon>
        <taxon>Porifera</taxon>
        <taxon>Demospongiae</taxon>
        <taxon>Heteroscleromorpha</taxon>
        <taxon>Tetractinellida</taxon>
        <taxon>Astrophorina</taxon>
        <taxon>Geodiidae</taxon>
        <taxon>Geodia</taxon>
    </lineage>
</organism>
<reference evidence="8" key="1">
    <citation type="submission" date="2023-03" db="EMBL/GenBank/DDBJ databases">
        <authorList>
            <person name="Steffen K."/>
            <person name="Cardenas P."/>
        </authorList>
    </citation>
    <scope>NUCLEOTIDE SEQUENCE</scope>
</reference>
<proteinExistence type="inferred from homology"/>
<feature type="region of interest" description="Disordered" evidence="4">
    <location>
        <begin position="1656"/>
        <end position="1687"/>
    </location>
</feature>
<dbReference type="InterPro" id="IPR026854">
    <property type="entry name" value="VPS13_N"/>
</dbReference>
<evidence type="ECO:0000259" key="6">
    <source>
        <dbReference type="Pfam" id="PF25033"/>
    </source>
</evidence>
<feature type="compositionally biased region" description="Basic and acidic residues" evidence="4">
    <location>
        <begin position="1887"/>
        <end position="1905"/>
    </location>
</feature>
<feature type="compositionally biased region" description="Acidic residues" evidence="4">
    <location>
        <begin position="850"/>
        <end position="861"/>
    </location>
</feature>
<evidence type="ECO:0000256" key="2">
    <source>
        <dbReference type="ARBA" id="ARBA00022448"/>
    </source>
</evidence>
<keyword evidence="3" id="KW-0445">Lipid transport</keyword>
<dbReference type="PANTHER" id="PTHR16166">
    <property type="entry name" value="VACUOLAR PROTEIN SORTING-ASSOCIATED PROTEIN VPS13"/>
    <property type="match status" value="1"/>
</dbReference>
<dbReference type="Pfam" id="PF12624">
    <property type="entry name" value="VPS13_N"/>
    <property type="match status" value="1"/>
</dbReference>
<dbReference type="GO" id="GO:0006623">
    <property type="term" value="P:protein targeting to vacuole"/>
    <property type="evidence" value="ECO:0007669"/>
    <property type="project" value="TreeGrafter"/>
</dbReference>
<feature type="region of interest" description="Disordered" evidence="4">
    <location>
        <begin position="1294"/>
        <end position="1317"/>
    </location>
</feature>
<evidence type="ECO:0000256" key="4">
    <source>
        <dbReference type="SAM" id="MobiDB-lite"/>
    </source>
</evidence>
<feature type="domain" description="Chorein N-terminal" evidence="5">
    <location>
        <begin position="2"/>
        <end position="993"/>
    </location>
</feature>
<feature type="compositionally biased region" description="Polar residues" evidence="4">
    <location>
        <begin position="808"/>
        <end position="829"/>
    </location>
</feature>
<feature type="compositionally biased region" description="Basic and acidic residues" evidence="4">
    <location>
        <begin position="1305"/>
        <end position="1317"/>
    </location>
</feature>
<dbReference type="Pfam" id="PF25033">
    <property type="entry name" value="VPS13_M"/>
    <property type="match status" value="1"/>
</dbReference>